<evidence type="ECO:0000256" key="3">
    <source>
        <dbReference type="ARBA" id="ARBA00008870"/>
    </source>
</evidence>
<sequence length="238" mass="27144">MGKKANSGKEKRQAMKAERLAVAAAQKIVSEAHKVDNPLEPFTVFKTFKKNGLDLVIEYKKSTDLDAETKKWVWELEEKNMKHSYEVCDIGWDPQGKHSEMFDDRACYLVAKNGSSSTPVAFSHFRFDVDFGEPVLYCYELQLEKQVQRKGLGKFMMQVLELMAFKNNMSKVVLTTFKHNPDGLNFFYSLNYSVDDTSPEDDNGSSESFCYFILSKKNPRFKSLHPADQSKGNNGTVS</sequence>
<evidence type="ECO:0000256" key="9">
    <source>
        <dbReference type="ARBA" id="ARBA00023315"/>
    </source>
</evidence>
<gene>
    <name evidence="14" type="primary">LOC103511724</name>
</gene>
<dbReference type="CTD" id="79829"/>
<dbReference type="SUPFAM" id="SSF55729">
    <property type="entry name" value="Acyl-CoA N-acyltransferases (Nat)"/>
    <property type="match status" value="1"/>
</dbReference>
<dbReference type="RefSeq" id="XP_008474683.1">
    <property type="nucleotide sequence ID" value="XM_008476461.3"/>
</dbReference>
<evidence type="ECO:0000256" key="4">
    <source>
        <dbReference type="ARBA" id="ARBA00012950"/>
    </source>
</evidence>
<dbReference type="Pfam" id="PF00583">
    <property type="entry name" value="Acetyltransf_1"/>
    <property type="match status" value="1"/>
</dbReference>
<dbReference type="STRING" id="121845.A0A1S3D588"/>
<dbReference type="PANTHER" id="PTHR20531:SF1">
    <property type="entry name" value="N-ALPHA-ACETYLTRANSFERASE 40"/>
    <property type="match status" value="1"/>
</dbReference>
<dbReference type="AlphaFoldDB" id="A0A1S3D588"/>
<evidence type="ECO:0000256" key="1">
    <source>
        <dbReference type="ARBA" id="ARBA00004123"/>
    </source>
</evidence>
<dbReference type="OMA" id="AYLHYRF"/>
<name>A0A1S3D588_DIACI</name>
<evidence type="ECO:0000313" key="13">
    <source>
        <dbReference type="Proteomes" id="UP000079169"/>
    </source>
</evidence>
<dbReference type="GO" id="GO:0005634">
    <property type="term" value="C:nucleus"/>
    <property type="evidence" value="ECO:0007669"/>
    <property type="project" value="UniProtKB-SubCell"/>
</dbReference>
<comment type="similarity">
    <text evidence="3">Belongs to the acetyltransferase family. NAA40 subfamily.</text>
</comment>
<keyword evidence="6" id="KW-0963">Cytoplasm</keyword>
<dbReference type="CDD" id="cd04301">
    <property type="entry name" value="NAT_SF"/>
    <property type="match status" value="1"/>
</dbReference>
<comment type="catalytic activity">
    <reaction evidence="10">
        <text>N-terminal L-seryl-[histone H2A] + acetyl-CoA = N-terminal N(alpha)-acetyl-L-seryl-[histone H2A] + CoA + H(+)</text>
        <dbReference type="Rhea" id="RHEA:50600"/>
        <dbReference type="Rhea" id="RHEA-COMP:12742"/>
        <dbReference type="Rhea" id="RHEA-COMP:12744"/>
        <dbReference type="ChEBI" id="CHEBI:15378"/>
        <dbReference type="ChEBI" id="CHEBI:57287"/>
        <dbReference type="ChEBI" id="CHEBI:57288"/>
        <dbReference type="ChEBI" id="CHEBI:64738"/>
        <dbReference type="ChEBI" id="CHEBI:83690"/>
        <dbReference type="EC" id="2.3.1.257"/>
    </reaction>
</comment>
<keyword evidence="13" id="KW-1185">Reference proteome</keyword>
<accession>A0A1S3D588</accession>
<comment type="subcellular location">
    <subcellularLocation>
        <location evidence="2">Cytoplasm</location>
    </subcellularLocation>
    <subcellularLocation>
        <location evidence="1">Nucleus</location>
    </subcellularLocation>
</comment>
<dbReference type="InterPro" id="IPR039949">
    <property type="entry name" value="NAA40"/>
</dbReference>
<evidence type="ECO:0000256" key="7">
    <source>
        <dbReference type="ARBA" id="ARBA00022679"/>
    </source>
</evidence>
<keyword evidence="8" id="KW-0539">Nucleus</keyword>
<evidence type="ECO:0000256" key="6">
    <source>
        <dbReference type="ARBA" id="ARBA00022490"/>
    </source>
</evidence>
<feature type="domain" description="N-acetyltransferase" evidence="12">
    <location>
        <begin position="92"/>
        <end position="188"/>
    </location>
</feature>
<dbReference type="GO" id="GO:0010485">
    <property type="term" value="F:histone H4 acetyltransferase activity"/>
    <property type="evidence" value="ECO:0007669"/>
    <property type="project" value="InterPro"/>
</dbReference>
<dbReference type="GeneID" id="103511724"/>
<dbReference type="GO" id="GO:0005737">
    <property type="term" value="C:cytoplasm"/>
    <property type="evidence" value="ECO:0007669"/>
    <property type="project" value="UniProtKB-SubCell"/>
</dbReference>
<dbReference type="KEGG" id="dci:103511724"/>
<evidence type="ECO:0000259" key="12">
    <source>
        <dbReference type="Pfam" id="PF00583"/>
    </source>
</evidence>
<evidence type="ECO:0000256" key="2">
    <source>
        <dbReference type="ARBA" id="ARBA00004496"/>
    </source>
</evidence>
<dbReference type="Proteomes" id="UP000079169">
    <property type="component" value="Unplaced"/>
</dbReference>
<evidence type="ECO:0000256" key="11">
    <source>
        <dbReference type="ARBA" id="ARBA00049524"/>
    </source>
</evidence>
<dbReference type="EC" id="2.3.1.257" evidence="4"/>
<dbReference type="GO" id="GO:1990189">
    <property type="term" value="F:protein N-terminal-serine acetyltransferase activity"/>
    <property type="evidence" value="ECO:0007669"/>
    <property type="project" value="UniProtKB-EC"/>
</dbReference>
<dbReference type="PaxDb" id="121845-A0A1S3D588"/>
<reference evidence="14" key="1">
    <citation type="submission" date="2025-08" db="UniProtKB">
        <authorList>
            <consortium name="RefSeq"/>
        </authorList>
    </citation>
    <scope>IDENTIFICATION</scope>
</reference>
<dbReference type="InterPro" id="IPR016181">
    <property type="entry name" value="Acyl_CoA_acyltransferase"/>
</dbReference>
<dbReference type="InterPro" id="IPR000182">
    <property type="entry name" value="GNAT_dom"/>
</dbReference>
<organism evidence="13 14">
    <name type="scientific">Diaphorina citri</name>
    <name type="common">Asian citrus psyllid</name>
    <dbReference type="NCBI Taxonomy" id="121845"/>
    <lineage>
        <taxon>Eukaryota</taxon>
        <taxon>Metazoa</taxon>
        <taxon>Ecdysozoa</taxon>
        <taxon>Arthropoda</taxon>
        <taxon>Hexapoda</taxon>
        <taxon>Insecta</taxon>
        <taxon>Pterygota</taxon>
        <taxon>Neoptera</taxon>
        <taxon>Paraneoptera</taxon>
        <taxon>Hemiptera</taxon>
        <taxon>Sternorrhyncha</taxon>
        <taxon>Psylloidea</taxon>
        <taxon>Psyllidae</taxon>
        <taxon>Diaphorininae</taxon>
        <taxon>Diaphorina</taxon>
    </lineage>
</organism>
<comment type="catalytic activity">
    <reaction evidence="11">
        <text>N-terminal L-seryl-[histone H4] + acetyl-CoA = N-terminal N(alpha)-acetyl-L-seryl-[histone H4] + CoA + H(+)</text>
        <dbReference type="Rhea" id="RHEA:50596"/>
        <dbReference type="Rhea" id="RHEA-COMP:12740"/>
        <dbReference type="Rhea" id="RHEA-COMP:12743"/>
        <dbReference type="ChEBI" id="CHEBI:15378"/>
        <dbReference type="ChEBI" id="CHEBI:57287"/>
        <dbReference type="ChEBI" id="CHEBI:57288"/>
        <dbReference type="ChEBI" id="CHEBI:64738"/>
        <dbReference type="ChEBI" id="CHEBI:83690"/>
        <dbReference type="EC" id="2.3.1.257"/>
    </reaction>
</comment>
<evidence type="ECO:0000256" key="10">
    <source>
        <dbReference type="ARBA" id="ARBA00047821"/>
    </source>
</evidence>
<protein>
    <recommendedName>
        <fullName evidence="5">N-alpha-acetyltransferase 40</fullName>
        <ecNumber evidence="4">2.3.1.257</ecNumber>
    </recommendedName>
</protein>
<dbReference type="GO" id="GO:0043998">
    <property type="term" value="F:histone H2A acetyltransferase activity"/>
    <property type="evidence" value="ECO:0007669"/>
    <property type="project" value="InterPro"/>
</dbReference>
<dbReference type="PANTHER" id="PTHR20531">
    <property type="entry name" value="N-ALPHA-ACETYLTRANSFERASE 40"/>
    <property type="match status" value="1"/>
</dbReference>
<keyword evidence="7" id="KW-0808">Transferase</keyword>
<evidence type="ECO:0000256" key="5">
    <source>
        <dbReference type="ARBA" id="ARBA00015043"/>
    </source>
</evidence>
<proteinExistence type="inferred from homology"/>
<dbReference type="Gene3D" id="3.40.630.30">
    <property type="match status" value="1"/>
</dbReference>
<keyword evidence="9" id="KW-0012">Acyltransferase</keyword>
<evidence type="ECO:0000256" key="8">
    <source>
        <dbReference type="ARBA" id="ARBA00023242"/>
    </source>
</evidence>
<evidence type="ECO:0000313" key="14">
    <source>
        <dbReference type="RefSeq" id="XP_008474683.1"/>
    </source>
</evidence>